<protein>
    <submittedName>
        <fullName evidence="1">Cupin</fullName>
    </submittedName>
</protein>
<dbReference type="OrthoDB" id="160522at2"/>
<reference evidence="2" key="1">
    <citation type="submission" date="2013-08" db="EMBL/GenBank/DDBJ databases">
        <title>Intrasporangium oryzae NRRL B-24470.</title>
        <authorList>
            <person name="Liu H."/>
            <person name="Wang G."/>
        </authorList>
    </citation>
    <scope>NUCLEOTIDE SEQUENCE [LARGE SCALE GENOMIC DNA]</scope>
    <source>
        <strain evidence="2">Q5-1</strain>
    </source>
</reference>
<comment type="caution">
    <text evidence="1">The sequence shown here is derived from an EMBL/GenBank/DDBJ whole genome shotgun (WGS) entry which is preliminary data.</text>
</comment>
<keyword evidence="2" id="KW-1185">Reference proteome</keyword>
<dbReference type="RefSeq" id="WP_034722336.1">
    <property type="nucleotide sequence ID" value="NZ_AWQS01000404.1"/>
</dbReference>
<dbReference type="InterPro" id="IPR011051">
    <property type="entry name" value="RmlC_Cupin_sf"/>
</dbReference>
<dbReference type="AlphaFoldDB" id="W9GCE6"/>
<dbReference type="SUPFAM" id="SSF51182">
    <property type="entry name" value="RmlC-like cupins"/>
    <property type="match status" value="1"/>
</dbReference>
<name>W9GCE6_9MICO</name>
<sequence>MPELIAAPTRIPVPGGKIIEEHVGAVTTPDLNLGASVSVAHMVAPAGWSEPAQTPDFDEITVVLRGQVIVEHDAGVLTVEAGQTVITHRGERVRYSCGDQGAEYVAVCLPAFTNDGVNREDEA</sequence>
<accession>W9GCE6</accession>
<dbReference type="EMBL" id="AWQS01000404">
    <property type="protein sequence ID" value="EWT03896.1"/>
    <property type="molecule type" value="Genomic_DNA"/>
</dbReference>
<gene>
    <name evidence="1" type="ORF">N864_17205</name>
</gene>
<proteinExistence type="predicted"/>
<evidence type="ECO:0000313" key="2">
    <source>
        <dbReference type="Proteomes" id="UP000019494"/>
    </source>
</evidence>
<dbReference type="InterPro" id="IPR014710">
    <property type="entry name" value="RmlC-like_jellyroll"/>
</dbReference>
<organism evidence="1 2">
    <name type="scientific">Intrasporangium chromatireducens Q5-1</name>
    <dbReference type="NCBI Taxonomy" id="584657"/>
    <lineage>
        <taxon>Bacteria</taxon>
        <taxon>Bacillati</taxon>
        <taxon>Actinomycetota</taxon>
        <taxon>Actinomycetes</taxon>
        <taxon>Micrococcales</taxon>
        <taxon>Intrasporangiaceae</taxon>
        <taxon>Intrasporangium</taxon>
    </lineage>
</organism>
<dbReference type="Gene3D" id="2.60.120.10">
    <property type="entry name" value="Jelly Rolls"/>
    <property type="match status" value="1"/>
</dbReference>
<evidence type="ECO:0000313" key="1">
    <source>
        <dbReference type="EMBL" id="EWT03896.1"/>
    </source>
</evidence>
<dbReference type="Proteomes" id="UP000019494">
    <property type="component" value="Unassembled WGS sequence"/>
</dbReference>